<gene>
    <name evidence="5" type="ORF">DV706_04035</name>
</gene>
<dbReference type="InterPro" id="IPR018170">
    <property type="entry name" value="Aldo/ket_reductase_CS"/>
</dbReference>
<keyword evidence="3" id="KW-0560">Oxidoreductase</keyword>
<evidence type="ECO:0000256" key="2">
    <source>
        <dbReference type="ARBA" id="ARBA00022857"/>
    </source>
</evidence>
<feature type="domain" description="NADP-dependent oxidoreductase" evidence="4">
    <location>
        <begin position="19"/>
        <end position="242"/>
    </location>
</feature>
<dbReference type="AlphaFoldDB" id="A0A4D6HKI7"/>
<accession>A0A4D6HKI7</accession>
<reference evidence="5 6" key="1">
    <citation type="journal article" date="2019" name="Nat. Commun.">
        <title>A new type of DNA phosphorothioation-based antiviral system in archaea.</title>
        <authorList>
            <person name="Xiong L."/>
            <person name="Liu S."/>
            <person name="Chen S."/>
            <person name="Xiao Y."/>
            <person name="Zhu B."/>
            <person name="Gao Y."/>
            <person name="Zhang Y."/>
            <person name="Chen B."/>
            <person name="Luo J."/>
            <person name="Deng Z."/>
            <person name="Chen X."/>
            <person name="Wang L."/>
            <person name="Chen S."/>
        </authorList>
    </citation>
    <scope>NUCLEOTIDE SEQUENCE [LARGE SCALE GENOMIC DNA]</scope>
    <source>
        <strain evidence="5 6">JCM 10635</strain>
    </source>
</reference>
<name>A0A4D6HKI7_9EURY</name>
<dbReference type="SUPFAM" id="SSF51430">
    <property type="entry name" value="NAD(P)-linked oxidoreductase"/>
    <property type="match status" value="1"/>
</dbReference>
<dbReference type="Pfam" id="PF00248">
    <property type="entry name" value="Aldo_ket_red"/>
    <property type="match status" value="1"/>
</dbReference>
<dbReference type="PANTHER" id="PTHR43827">
    <property type="entry name" value="2,5-DIKETO-D-GLUCONIC ACID REDUCTASE"/>
    <property type="match status" value="1"/>
</dbReference>
<evidence type="ECO:0000256" key="1">
    <source>
        <dbReference type="ARBA" id="ARBA00007905"/>
    </source>
</evidence>
<dbReference type="GO" id="GO:0016616">
    <property type="term" value="F:oxidoreductase activity, acting on the CH-OH group of donors, NAD or NADP as acceptor"/>
    <property type="evidence" value="ECO:0007669"/>
    <property type="project" value="UniProtKB-ARBA"/>
</dbReference>
<dbReference type="PRINTS" id="PR00069">
    <property type="entry name" value="ALDKETRDTASE"/>
</dbReference>
<dbReference type="KEGG" id="nbg:DV706_04035"/>
<dbReference type="GeneID" id="39850406"/>
<comment type="similarity">
    <text evidence="1">Belongs to the aldo/keto reductase family.</text>
</comment>
<keyword evidence="2" id="KW-0521">NADP</keyword>
<dbReference type="Proteomes" id="UP000296822">
    <property type="component" value="Chromosome"/>
</dbReference>
<dbReference type="InterPro" id="IPR036812">
    <property type="entry name" value="NAD(P)_OxRdtase_dom_sf"/>
</dbReference>
<evidence type="ECO:0000313" key="5">
    <source>
        <dbReference type="EMBL" id="QCC53726.1"/>
    </source>
</evidence>
<dbReference type="EMBL" id="CP031305">
    <property type="protein sequence ID" value="QCC53726.1"/>
    <property type="molecule type" value="Genomic_DNA"/>
</dbReference>
<dbReference type="PIRSF" id="PIRSF000097">
    <property type="entry name" value="AKR"/>
    <property type="match status" value="1"/>
</dbReference>
<protein>
    <submittedName>
        <fullName evidence="5">Aldo/keto reductase</fullName>
    </submittedName>
</protein>
<dbReference type="InterPro" id="IPR023210">
    <property type="entry name" value="NADP_OxRdtase_dom"/>
</dbReference>
<sequence>MELPERGLGTMGIDDPDPIETAIELGYRHLDTAQIYDNEAVVGEGIARAAVDRDDLVVATKLWIDQLDRVAESTAESLERLGLECVDLLYVHRPKGAYDPDQTLPALADLQDAGVIDAIAVSNFELADLERFIDVLGEPPAANQVEYHPLFQPTDRLAHARKHDYPLVAYSPLSGGRVGTIEPVVDVAKRHAITPEQASLAWLTAKGIHPIPKASSHGHLAANLEAIEVTLEAADLEAIDGLERERELFPE</sequence>
<dbReference type="InterPro" id="IPR020471">
    <property type="entry name" value="AKR"/>
</dbReference>
<dbReference type="RefSeq" id="WP_006066418.1">
    <property type="nucleotide sequence ID" value="NZ_CP031305.1"/>
</dbReference>
<evidence type="ECO:0000256" key="3">
    <source>
        <dbReference type="ARBA" id="ARBA00023002"/>
    </source>
</evidence>
<evidence type="ECO:0000259" key="4">
    <source>
        <dbReference type="Pfam" id="PF00248"/>
    </source>
</evidence>
<dbReference type="PROSITE" id="PS00798">
    <property type="entry name" value="ALDOKETO_REDUCTASE_1"/>
    <property type="match status" value="1"/>
</dbReference>
<organism evidence="5 6">
    <name type="scientific">Natronorubrum bangense</name>
    <dbReference type="NCBI Taxonomy" id="61858"/>
    <lineage>
        <taxon>Archaea</taxon>
        <taxon>Methanobacteriati</taxon>
        <taxon>Methanobacteriota</taxon>
        <taxon>Stenosarchaea group</taxon>
        <taxon>Halobacteria</taxon>
        <taxon>Halobacteriales</taxon>
        <taxon>Natrialbaceae</taxon>
        <taxon>Natronorubrum</taxon>
    </lineage>
</organism>
<evidence type="ECO:0000313" key="6">
    <source>
        <dbReference type="Proteomes" id="UP000296822"/>
    </source>
</evidence>
<proteinExistence type="inferred from homology"/>
<dbReference type="Gene3D" id="3.20.20.100">
    <property type="entry name" value="NADP-dependent oxidoreductase domain"/>
    <property type="match status" value="1"/>
</dbReference>
<dbReference type="PANTHER" id="PTHR43827:SF3">
    <property type="entry name" value="NADP-DEPENDENT OXIDOREDUCTASE DOMAIN-CONTAINING PROTEIN"/>
    <property type="match status" value="1"/>
</dbReference>